<dbReference type="RefSeq" id="XP_007686181.1">
    <property type="nucleotide sequence ID" value="XM_007687991.1"/>
</dbReference>
<organism evidence="2 3">
    <name type="scientific">Bipolaris oryzae ATCC 44560</name>
    <dbReference type="NCBI Taxonomy" id="930090"/>
    <lineage>
        <taxon>Eukaryota</taxon>
        <taxon>Fungi</taxon>
        <taxon>Dikarya</taxon>
        <taxon>Ascomycota</taxon>
        <taxon>Pezizomycotina</taxon>
        <taxon>Dothideomycetes</taxon>
        <taxon>Pleosporomycetidae</taxon>
        <taxon>Pleosporales</taxon>
        <taxon>Pleosporineae</taxon>
        <taxon>Pleosporaceae</taxon>
        <taxon>Bipolaris</taxon>
    </lineage>
</organism>
<dbReference type="KEGG" id="bor:COCMIDRAFT_90539"/>
<feature type="compositionally biased region" description="Polar residues" evidence="1">
    <location>
        <begin position="207"/>
        <end position="220"/>
    </location>
</feature>
<accession>W6ZIR4</accession>
<dbReference type="OrthoDB" id="3672963at2759"/>
<dbReference type="AlphaFoldDB" id="W6ZIR4"/>
<evidence type="ECO:0000313" key="2">
    <source>
        <dbReference type="EMBL" id="EUC47294.1"/>
    </source>
</evidence>
<dbReference type="Proteomes" id="UP000054032">
    <property type="component" value="Unassembled WGS sequence"/>
</dbReference>
<dbReference type="EMBL" id="KI963954">
    <property type="protein sequence ID" value="EUC47294.1"/>
    <property type="molecule type" value="Genomic_DNA"/>
</dbReference>
<dbReference type="GeneID" id="19127709"/>
<dbReference type="HOGENOM" id="CLU_110305_0_0_1"/>
<evidence type="ECO:0000313" key="3">
    <source>
        <dbReference type="Proteomes" id="UP000054032"/>
    </source>
</evidence>
<sequence length="220" mass="24981">MTRNHAKLGLETPPLSPTVAKEITLRGHLQEVLDKLPQDLPTYHHEELLGKHQQHTSCIYLTLALDGLCFLLHSPLFYYAVSPRIRREEQKARSSETNAATTQTPIVKNAHEGVIREPATYLALSKLCIDIKQEENGWVTRLLYNNAILIEGRDLCKEEDSSFITSFRFFCEEVEFLSSEFRSRERAGAILRGAVSEQDPFGEEETAYSQAEGKSQNTAW</sequence>
<reference evidence="2 3" key="1">
    <citation type="journal article" date="2013" name="PLoS Genet.">
        <title>Comparative genome structure, secondary metabolite, and effector coding capacity across Cochliobolus pathogens.</title>
        <authorList>
            <person name="Condon B.J."/>
            <person name="Leng Y."/>
            <person name="Wu D."/>
            <person name="Bushley K.E."/>
            <person name="Ohm R.A."/>
            <person name="Otillar R."/>
            <person name="Martin J."/>
            <person name="Schackwitz W."/>
            <person name="Grimwood J."/>
            <person name="MohdZainudin N."/>
            <person name="Xue C."/>
            <person name="Wang R."/>
            <person name="Manning V.A."/>
            <person name="Dhillon B."/>
            <person name="Tu Z.J."/>
            <person name="Steffenson B.J."/>
            <person name="Salamov A."/>
            <person name="Sun H."/>
            <person name="Lowry S."/>
            <person name="LaButti K."/>
            <person name="Han J."/>
            <person name="Copeland A."/>
            <person name="Lindquist E."/>
            <person name="Barry K."/>
            <person name="Schmutz J."/>
            <person name="Baker S.E."/>
            <person name="Ciuffetti L.M."/>
            <person name="Grigoriev I.V."/>
            <person name="Zhong S."/>
            <person name="Turgeon B.G."/>
        </authorList>
    </citation>
    <scope>NUCLEOTIDE SEQUENCE [LARGE SCALE GENOMIC DNA]</scope>
    <source>
        <strain evidence="2 3">ATCC 44560</strain>
    </source>
</reference>
<proteinExistence type="predicted"/>
<name>W6ZIR4_COCMI</name>
<dbReference type="eggNOG" id="ENOG502RPIA">
    <property type="taxonomic scope" value="Eukaryota"/>
</dbReference>
<feature type="region of interest" description="Disordered" evidence="1">
    <location>
        <begin position="200"/>
        <end position="220"/>
    </location>
</feature>
<keyword evidence="3" id="KW-1185">Reference proteome</keyword>
<gene>
    <name evidence="2" type="ORF">COCMIDRAFT_90539</name>
</gene>
<protein>
    <submittedName>
        <fullName evidence="2">Uncharacterized protein</fullName>
    </submittedName>
</protein>
<evidence type="ECO:0000256" key="1">
    <source>
        <dbReference type="SAM" id="MobiDB-lite"/>
    </source>
</evidence>